<protein>
    <recommendedName>
        <fullName evidence="7">Amino acid transporter transmembrane domain-containing protein</fullName>
    </recommendedName>
</protein>
<accession>A0A6U4HVG4</accession>
<feature type="region of interest" description="Disordered" evidence="5">
    <location>
        <begin position="1"/>
        <end position="112"/>
    </location>
</feature>
<organism evidence="8">
    <name type="scientific">Hemiselmis andersenii</name>
    <name type="common">Cryptophyte alga</name>
    <dbReference type="NCBI Taxonomy" id="464988"/>
    <lineage>
        <taxon>Eukaryota</taxon>
        <taxon>Cryptophyceae</taxon>
        <taxon>Cryptomonadales</taxon>
        <taxon>Hemiselmidaceae</taxon>
        <taxon>Hemiselmis</taxon>
    </lineage>
</organism>
<dbReference type="PANTHER" id="PTHR22950">
    <property type="entry name" value="AMINO ACID TRANSPORTER"/>
    <property type="match status" value="1"/>
</dbReference>
<feature type="transmembrane region" description="Helical" evidence="6">
    <location>
        <begin position="165"/>
        <end position="188"/>
    </location>
</feature>
<dbReference type="GO" id="GO:0015179">
    <property type="term" value="F:L-amino acid transmembrane transporter activity"/>
    <property type="evidence" value="ECO:0007669"/>
    <property type="project" value="TreeGrafter"/>
</dbReference>
<gene>
    <name evidence="8" type="ORF">HAND00432_LOCUS11653</name>
</gene>
<evidence type="ECO:0000256" key="6">
    <source>
        <dbReference type="SAM" id="Phobius"/>
    </source>
</evidence>
<dbReference type="GO" id="GO:0016020">
    <property type="term" value="C:membrane"/>
    <property type="evidence" value="ECO:0007669"/>
    <property type="project" value="UniProtKB-SubCell"/>
</dbReference>
<feature type="transmembrane region" description="Helical" evidence="6">
    <location>
        <begin position="284"/>
        <end position="307"/>
    </location>
</feature>
<feature type="transmembrane region" description="Helical" evidence="6">
    <location>
        <begin position="366"/>
        <end position="386"/>
    </location>
</feature>
<keyword evidence="2 6" id="KW-0812">Transmembrane</keyword>
<feature type="compositionally biased region" description="Polar residues" evidence="5">
    <location>
        <begin position="7"/>
        <end position="16"/>
    </location>
</feature>
<comment type="subcellular location">
    <subcellularLocation>
        <location evidence="1">Membrane</location>
        <topology evidence="1">Multi-pass membrane protein</topology>
    </subcellularLocation>
</comment>
<feature type="transmembrane region" description="Helical" evidence="6">
    <location>
        <begin position="406"/>
        <end position="428"/>
    </location>
</feature>
<proteinExistence type="predicted"/>
<evidence type="ECO:0000256" key="5">
    <source>
        <dbReference type="SAM" id="MobiDB-lite"/>
    </source>
</evidence>
<feature type="transmembrane region" description="Helical" evidence="6">
    <location>
        <begin position="472"/>
        <end position="493"/>
    </location>
</feature>
<evidence type="ECO:0000256" key="3">
    <source>
        <dbReference type="ARBA" id="ARBA00022989"/>
    </source>
</evidence>
<evidence type="ECO:0000256" key="1">
    <source>
        <dbReference type="ARBA" id="ARBA00004141"/>
    </source>
</evidence>
<dbReference type="Pfam" id="PF01490">
    <property type="entry name" value="Aa_trans"/>
    <property type="match status" value="1"/>
</dbReference>
<dbReference type="AlphaFoldDB" id="A0A6U4HVG4"/>
<feature type="transmembrane region" description="Helical" evidence="6">
    <location>
        <begin position="505"/>
        <end position="526"/>
    </location>
</feature>
<feature type="transmembrane region" description="Helical" evidence="6">
    <location>
        <begin position="209"/>
        <end position="229"/>
    </location>
</feature>
<feature type="domain" description="Amino acid transporter transmembrane" evidence="7">
    <location>
        <begin position="135"/>
        <end position="526"/>
    </location>
</feature>
<evidence type="ECO:0000259" key="7">
    <source>
        <dbReference type="Pfam" id="PF01490"/>
    </source>
</evidence>
<reference evidence="8" key="1">
    <citation type="submission" date="2021-01" db="EMBL/GenBank/DDBJ databases">
        <authorList>
            <person name="Corre E."/>
            <person name="Pelletier E."/>
            <person name="Niang G."/>
            <person name="Scheremetjew M."/>
            <person name="Finn R."/>
            <person name="Kale V."/>
            <person name="Holt S."/>
            <person name="Cochrane G."/>
            <person name="Meng A."/>
            <person name="Brown T."/>
            <person name="Cohen L."/>
        </authorList>
    </citation>
    <scope>NUCLEOTIDE SEQUENCE</scope>
    <source>
        <strain evidence="8">CCMP644</strain>
    </source>
</reference>
<name>A0A6U4HVG4_HEMAN</name>
<evidence type="ECO:0000256" key="2">
    <source>
        <dbReference type="ARBA" id="ARBA00022692"/>
    </source>
</evidence>
<sequence>MWLFKTGSPTSQSDEGTTVPLLSEDQDLEGLEATVSPSAPPLTPSSYDRSRPHGAHGRGAPNPSAPTLADLAAAQSDAPSAPRLSDVEVDGSGRRASRVPVSGRVKLHRAREGQSRSSLSISSLKDFVDEHYSEGSIRGSVFNLCSATLGAGALSVPFAFRGMGAGIGCALLVLVAITTSFSVHLIIVTRIRSGLRTFGEIADGVFGNAVGNIVQSAIVIFCFGTGVAYCKTLRDILEISLRAMPKKVTDKVTDKEAMLMLWAVALMPLSLLKSMSSLRFSSLFGVASIMYVSLLVTIHSLDSLITHKVQPNWSDPKLWAVPNAGKIIMNLPILLFAFTCQVNVLDVWDDLSNASDRRMGKVTHRSMLLCLVVYVSVGLFGFLDFGSDTCGNILKSYVTELLQGSLTIVGMYISIAMTLLFAFPLIVVPCRSSLMGLCERLFGCGGGHVFWSIAVAGGAVGVSLWVEDVSQVFQLVGASSSALVCFVFPPMAALRLGILKGREYWMAWLLMIGGIVVGLLGTVVTLHDIYHPAKDDKKCD</sequence>
<evidence type="ECO:0000313" key="8">
    <source>
        <dbReference type="EMBL" id="CAD8957114.1"/>
    </source>
</evidence>
<dbReference type="InterPro" id="IPR013057">
    <property type="entry name" value="AA_transpt_TM"/>
</dbReference>
<dbReference type="EMBL" id="HBFX01019211">
    <property type="protein sequence ID" value="CAD8957114.1"/>
    <property type="molecule type" value="Transcribed_RNA"/>
</dbReference>
<feature type="transmembrane region" description="Helical" evidence="6">
    <location>
        <begin position="449"/>
        <end position="466"/>
    </location>
</feature>
<dbReference type="PANTHER" id="PTHR22950:SF702">
    <property type="entry name" value="AMINO ACID TRANSPORTER PROTEIN"/>
    <property type="match status" value="1"/>
</dbReference>
<keyword evidence="4 6" id="KW-0472">Membrane</keyword>
<keyword evidence="3 6" id="KW-1133">Transmembrane helix</keyword>
<evidence type="ECO:0000256" key="4">
    <source>
        <dbReference type="ARBA" id="ARBA00023136"/>
    </source>
</evidence>